<feature type="transmembrane region" description="Helical" evidence="12">
    <location>
        <begin position="276"/>
        <end position="299"/>
    </location>
</feature>
<dbReference type="SUPFAM" id="SSF54695">
    <property type="entry name" value="POZ domain"/>
    <property type="match status" value="1"/>
</dbReference>
<dbReference type="Proteomes" id="UP000001593">
    <property type="component" value="Unassembled WGS sequence"/>
</dbReference>
<keyword evidence="6" id="KW-0851">Voltage-gated channel</keyword>
<evidence type="ECO:0000256" key="8">
    <source>
        <dbReference type="ARBA" id="ARBA00022989"/>
    </source>
</evidence>
<evidence type="ECO:0000256" key="11">
    <source>
        <dbReference type="ARBA" id="ARBA00023303"/>
    </source>
</evidence>
<evidence type="ECO:0008006" key="17">
    <source>
        <dbReference type="Google" id="ProtNLM"/>
    </source>
</evidence>
<dbReference type="PRINTS" id="PR00169">
    <property type="entry name" value="KCHANNEL"/>
</dbReference>
<accession>A7SUK6</accession>
<keyword evidence="9" id="KW-0406">Ion transport</keyword>
<dbReference type="Gene3D" id="1.20.120.350">
    <property type="entry name" value="Voltage-gated potassium channels. Chain C"/>
    <property type="match status" value="1"/>
</dbReference>
<evidence type="ECO:0000256" key="1">
    <source>
        <dbReference type="ARBA" id="ARBA00004141"/>
    </source>
</evidence>
<dbReference type="InterPro" id="IPR027359">
    <property type="entry name" value="Volt_channel_dom_sf"/>
</dbReference>
<dbReference type="PhylomeDB" id="A7SUK6"/>
<evidence type="ECO:0000256" key="9">
    <source>
        <dbReference type="ARBA" id="ARBA00023065"/>
    </source>
</evidence>
<dbReference type="GO" id="GO:0005251">
    <property type="term" value="F:delayed rectifier potassium channel activity"/>
    <property type="evidence" value="ECO:0000318"/>
    <property type="project" value="GO_Central"/>
</dbReference>
<evidence type="ECO:0000313" key="15">
    <source>
        <dbReference type="EMBL" id="EDO32605.1"/>
    </source>
</evidence>
<feature type="transmembrane region" description="Helical" evidence="12">
    <location>
        <begin position="340"/>
        <end position="361"/>
    </location>
</feature>
<dbReference type="InterPro" id="IPR028325">
    <property type="entry name" value="VG_K_chnl"/>
</dbReference>
<dbReference type="Gene3D" id="3.30.710.10">
    <property type="entry name" value="Potassium Channel Kv1.1, Chain A"/>
    <property type="match status" value="1"/>
</dbReference>
<dbReference type="InterPro" id="IPR003968">
    <property type="entry name" value="K_chnl_volt-dep_Kv"/>
</dbReference>
<proteinExistence type="predicted"/>
<dbReference type="PANTHER" id="PTHR11537">
    <property type="entry name" value="VOLTAGE-GATED POTASSIUM CHANNEL"/>
    <property type="match status" value="1"/>
</dbReference>
<dbReference type="InterPro" id="IPR005821">
    <property type="entry name" value="Ion_trans_dom"/>
</dbReference>
<keyword evidence="11" id="KW-0407">Ion channel</keyword>
<dbReference type="GO" id="GO:0001508">
    <property type="term" value="P:action potential"/>
    <property type="evidence" value="ECO:0000318"/>
    <property type="project" value="GO_Central"/>
</dbReference>
<keyword evidence="10 12" id="KW-0472">Membrane</keyword>
<keyword evidence="5" id="KW-0631">Potassium channel</keyword>
<dbReference type="SUPFAM" id="SSF81324">
    <property type="entry name" value="Voltage-gated potassium channels"/>
    <property type="match status" value="1"/>
</dbReference>
<name>A7SUK6_NEMVE</name>
<dbReference type="InParanoid" id="A7SUK6"/>
<dbReference type="AlphaFoldDB" id="A7SUK6"/>
<evidence type="ECO:0000256" key="4">
    <source>
        <dbReference type="ARBA" id="ARBA00022692"/>
    </source>
</evidence>
<dbReference type="OrthoDB" id="415460at2759"/>
<evidence type="ECO:0000256" key="12">
    <source>
        <dbReference type="SAM" id="Phobius"/>
    </source>
</evidence>
<evidence type="ECO:0000256" key="3">
    <source>
        <dbReference type="ARBA" id="ARBA00022538"/>
    </source>
</evidence>
<comment type="subcellular location">
    <subcellularLocation>
        <location evidence="1">Membrane</location>
        <topology evidence="1">Multi-pass membrane protein</topology>
    </subcellularLocation>
</comment>
<dbReference type="eggNOG" id="KOG1545">
    <property type="taxonomic scope" value="Eukaryota"/>
</dbReference>
<dbReference type="GO" id="GO:0016020">
    <property type="term" value="C:membrane"/>
    <property type="evidence" value="ECO:0000318"/>
    <property type="project" value="GO_Central"/>
</dbReference>
<evidence type="ECO:0000256" key="2">
    <source>
        <dbReference type="ARBA" id="ARBA00022448"/>
    </source>
</evidence>
<dbReference type="FunFam" id="3.30.710.10:FF:000284">
    <property type="entry name" value="Predicted protein"/>
    <property type="match status" value="1"/>
</dbReference>
<feature type="domain" description="Ion transport" evidence="13">
    <location>
        <begin position="132"/>
        <end position="363"/>
    </location>
</feature>
<feature type="transmembrane region" description="Helical" evidence="12">
    <location>
        <begin position="213"/>
        <end position="231"/>
    </location>
</feature>
<dbReference type="InterPro" id="IPR011333">
    <property type="entry name" value="SKP1/BTB/POZ_sf"/>
</dbReference>
<evidence type="ECO:0000259" key="14">
    <source>
        <dbReference type="Pfam" id="PF02214"/>
    </source>
</evidence>
<evidence type="ECO:0000313" key="16">
    <source>
        <dbReference type="Proteomes" id="UP000001593"/>
    </source>
</evidence>
<reference evidence="15 16" key="1">
    <citation type="journal article" date="2007" name="Science">
        <title>Sea anemone genome reveals ancestral eumetazoan gene repertoire and genomic organization.</title>
        <authorList>
            <person name="Putnam N.H."/>
            <person name="Srivastava M."/>
            <person name="Hellsten U."/>
            <person name="Dirks B."/>
            <person name="Chapman J."/>
            <person name="Salamov A."/>
            <person name="Terry A."/>
            <person name="Shapiro H."/>
            <person name="Lindquist E."/>
            <person name="Kapitonov V.V."/>
            <person name="Jurka J."/>
            <person name="Genikhovich G."/>
            <person name="Grigoriev I.V."/>
            <person name="Lucas S.M."/>
            <person name="Steele R.E."/>
            <person name="Finnerty J.R."/>
            <person name="Technau U."/>
            <person name="Martindale M.Q."/>
            <person name="Rokhsar D.S."/>
        </authorList>
    </citation>
    <scope>NUCLEOTIDE SEQUENCE [LARGE SCALE GENOMIC DNA]</scope>
    <source>
        <strain evidence="16">CH2 X CH6</strain>
    </source>
</reference>
<keyword evidence="7" id="KW-0630">Potassium</keyword>
<keyword evidence="4 12" id="KW-0812">Transmembrane</keyword>
<dbReference type="HOGENOM" id="CLU_011722_4_0_1"/>
<keyword evidence="3" id="KW-0633">Potassium transport</keyword>
<evidence type="ECO:0000256" key="7">
    <source>
        <dbReference type="ARBA" id="ARBA00022958"/>
    </source>
</evidence>
<evidence type="ECO:0000256" key="5">
    <source>
        <dbReference type="ARBA" id="ARBA00022826"/>
    </source>
</evidence>
<dbReference type="KEGG" id="nve:5503772"/>
<dbReference type="PRINTS" id="PR01491">
    <property type="entry name" value="KVCHANNEL"/>
</dbReference>
<dbReference type="PANTHER" id="PTHR11537:SF113">
    <property type="entry name" value="POTASSIUM VOLTAGE-GATED CHANNEL PROTEIN SHAKER"/>
    <property type="match status" value="1"/>
</dbReference>
<feature type="domain" description="Potassium channel tetramerisation-type BTB" evidence="14">
    <location>
        <begin position="3"/>
        <end position="89"/>
    </location>
</feature>
<dbReference type="STRING" id="45351.A7SUK6"/>
<dbReference type="Pfam" id="PF02214">
    <property type="entry name" value="BTB_2"/>
    <property type="match status" value="1"/>
</dbReference>
<evidence type="ECO:0000259" key="13">
    <source>
        <dbReference type="Pfam" id="PF00520"/>
    </source>
</evidence>
<dbReference type="GO" id="GO:0051260">
    <property type="term" value="P:protein homooligomerization"/>
    <property type="evidence" value="ECO:0007669"/>
    <property type="project" value="InterPro"/>
</dbReference>
<feature type="non-terminal residue" evidence="15">
    <location>
        <position position="367"/>
    </location>
</feature>
<evidence type="ECO:0000256" key="6">
    <source>
        <dbReference type="ARBA" id="ARBA00022882"/>
    </source>
</evidence>
<gene>
    <name evidence="15" type="ORF">NEMVEDRAFT_v1g132320</name>
</gene>
<keyword evidence="2" id="KW-0813">Transport</keyword>
<sequence>ERLRLNISGKVYELSRKQLAKYPNSLLSSPAKRLSYWDSKRKEYFFDRNRTVAECIYQFYQNGGNIYRPENFPEQILVDDLEFFGLYEYIDELDREMLVIPRIKKKAILPTNSMQLWIWNLFERPESGVCARVFNLFVLAMILFSTTLLCMDSIEFRSSAAYANRTVTHQVFRKHDFNNWLHIAEACTIGFFTFEVLTRFIVSPEKLRFFTKFLNLVDLIAIVPFYVTLLLEENRMATPLSILRVLRLIRIFRVLKISRYNSRLIILGKAMHAGRGDLMMLLLLIFVSCLLFASLGYYMEQFFTPGTDFYSIPDAMWWSFITMSDIGYGDMVPKSLGGKIVGAFCALSGVMCVAPILPIIFDRWSRF</sequence>
<dbReference type="GO" id="GO:0008076">
    <property type="term" value="C:voltage-gated potassium channel complex"/>
    <property type="evidence" value="ECO:0000318"/>
    <property type="project" value="GO_Central"/>
</dbReference>
<dbReference type="Pfam" id="PF00520">
    <property type="entry name" value="Ion_trans"/>
    <property type="match status" value="1"/>
</dbReference>
<keyword evidence="8 12" id="KW-1133">Transmembrane helix</keyword>
<dbReference type="InterPro" id="IPR003131">
    <property type="entry name" value="T1-type_BTB"/>
</dbReference>
<feature type="non-terminal residue" evidence="15">
    <location>
        <position position="1"/>
    </location>
</feature>
<protein>
    <recommendedName>
        <fullName evidence="17">Potassium channel</fullName>
    </recommendedName>
</protein>
<dbReference type="FunFam" id="1.10.287.70:FF:000028">
    <property type="entry name" value="potassium voltage-gated channel subfamily D member 3"/>
    <property type="match status" value="1"/>
</dbReference>
<evidence type="ECO:0000256" key="10">
    <source>
        <dbReference type="ARBA" id="ARBA00023136"/>
    </source>
</evidence>
<dbReference type="OMA" id="HILEASC"/>
<dbReference type="GO" id="GO:0071805">
    <property type="term" value="P:potassium ion transmembrane transport"/>
    <property type="evidence" value="ECO:0000318"/>
    <property type="project" value="GO_Central"/>
</dbReference>
<feature type="transmembrane region" description="Helical" evidence="12">
    <location>
        <begin position="180"/>
        <end position="201"/>
    </location>
</feature>
<dbReference type="EMBL" id="DS469814">
    <property type="protein sequence ID" value="EDO32605.1"/>
    <property type="molecule type" value="Genomic_DNA"/>
</dbReference>
<dbReference type="Gene3D" id="1.10.287.70">
    <property type="match status" value="1"/>
</dbReference>
<organism evidence="15 16">
    <name type="scientific">Nematostella vectensis</name>
    <name type="common">Starlet sea anemone</name>
    <dbReference type="NCBI Taxonomy" id="45351"/>
    <lineage>
        <taxon>Eukaryota</taxon>
        <taxon>Metazoa</taxon>
        <taxon>Cnidaria</taxon>
        <taxon>Anthozoa</taxon>
        <taxon>Hexacorallia</taxon>
        <taxon>Actiniaria</taxon>
        <taxon>Edwardsiidae</taxon>
        <taxon>Nematostella</taxon>
    </lineage>
</organism>
<feature type="transmembrane region" description="Helical" evidence="12">
    <location>
        <begin position="133"/>
        <end position="154"/>
    </location>
</feature>
<keyword evidence="16" id="KW-1185">Reference proteome</keyword>